<sequence>MEIDGSVDLKGRPVLRSITGRWKACSFIVGYEVFERMAYYGIASNLVVYLTRELHEGTVKSSNNVNNWVGTVWITPVLGAYIADAHLGRYWTFLIASAIYLSYFHLYKTLPNP</sequence>
<dbReference type="AlphaFoldDB" id="A0A0B0P668"/>
<gene>
    <name evidence="2" type="ORF">F383_25662</name>
</gene>
<organism evidence="2 3">
    <name type="scientific">Gossypium arboreum</name>
    <name type="common">Tree cotton</name>
    <name type="synonym">Gossypium nanking</name>
    <dbReference type="NCBI Taxonomy" id="29729"/>
    <lineage>
        <taxon>Eukaryota</taxon>
        <taxon>Viridiplantae</taxon>
        <taxon>Streptophyta</taxon>
        <taxon>Embryophyta</taxon>
        <taxon>Tracheophyta</taxon>
        <taxon>Spermatophyta</taxon>
        <taxon>Magnoliopsida</taxon>
        <taxon>eudicotyledons</taxon>
        <taxon>Gunneridae</taxon>
        <taxon>Pentapetalae</taxon>
        <taxon>rosids</taxon>
        <taxon>malvids</taxon>
        <taxon>Malvales</taxon>
        <taxon>Malvaceae</taxon>
        <taxon>Malvoideae</taxon>
        <taxon>Gossypium</taxon>
    </lineage>
</organism>
<keyword evidence="3" id="KW-1185">Reference proteome</keyword>
<feature type="transmembrane region" description="Helical" evidence="1">
    <location>
        <begin position="90"/>
        <end position="107"/>
    </location>
</feature>
<keyword evidence="1" id="KW-0472">Membrane</keyword>
<name>A0A0B0P668_GOSAR</name>
<protein>
    <submittedName>
        <fullName evidence="2">Peptide transporter PTR3-B-like protein</fullName>
    </submittedName>
</protein>
<dbReference type="EMBL" id="KN416066">
    <property type="protein sequence ID" value="KHG20560.1"/>
    <property type="molecule type" value="Genomic_DNA"/>
</dbReference>
<keyword evidence="1" id="KW-1133">Transmembrane helix</keyword>
<dbReference type="InterPro" id="IPR036259">
    <property type="entry name" value="MFS_trans_sf"/>
</dbReference>
<reference evidence="3" key="1">
    <citation type="submission" date="2014-09" db="EMBL/GenBank/DDBJ databases">
        <authorList>
            <person name="Mudge J."/>
            <person name="Ramaraj T."/>
            <person name="Lindquist I.E."/>
            <person name="Bharti A.K."/>
            <person name="Sundararajan A."/>
            <person name="Cameron C.T."/>
            <person name="Woodward J.E."/>
            <person name="May G.D."/>
            <person name="Brubaker C."/>
            <person name="Broadhvest J."/>
            <person name="Wilkins T.A."/>
        </authorList>
    </citation>
    <scope>NUCLEOTIDE SEQUENCE</scope>
    <source>
        <strain evidence="3">cv. AKA8401</strain>
    </source>
</reference>
<keyword evidence="1" id="KW-0812">Transmembrane</keyword>
<dbReference type="Proteomes" id="UP000032142">
    <property type="component" value="Unassembled WGS sequence"/>
</dbReference>
<accession>A0A0B0P668</accession>
<evidence type="ECO:0000313" key="2">
    <source>
        <dbReference type="EMBL" id="KHG20560.1"/>
    </source>
</evidence>
<dbReference type="PANTHER" id="PTHR11654">
    <property type="entry name" value="OLIGOPEPTIDE TRANSPORTER-RELATED"/>
    <property type="match status" value="1"/>
</dbReference>
<dbReference type="Gene3D" id="1.20.1250.20">
    <property type="entry name" value="MFS general substrate transporter like domains"/>
    <property type="match status" value="1"/>
</dbReference>
<evidence type="ECO:0000256" key="1">
    <source>
        <dbReference type="SAM" id="Phobius"/>
    </source>
</evidence>
<evidence type="ECO:0000313" key="3">
    <source>
        <dbReference type="Proteomes" id="UP000032142"/>
    </source>
</evidence>
<proteinExistence type="predicted"/>